<evidence type="ECO:0000256" key="2">
    <source>
        <dbReference type="ARBA" id="ARBA00009820"/>
    </source>
</evidence>
<evidence type="ECO:0000256" key="3">
    <source>
        <dbReference type="ARBA" id="ARBA00022618"/>
    </source>
</evidence>
<dbReference type="RefSeq" id="WP_150698416.1">
    <property type="nucleotide sequence ID" value="NZ_CABPRZ010000016.1"/>
</dbReference>
<feature type="signal peptide" evidence="7">
    <location>
        <begin position="1"/>
        <end position="27"/>
    </location>
</feature>
<dbReference type="AlphaFoldDB" id="A0A5E4X652"/>
<dbReference type="PANTHER" id="PTHR36842:SF1">
    <property type="entry name" value="PROTEIN TOLB"/>
    <property type="match status" value="1"/>
</dbReference>
<comment type="function">
    <text evidence="7">Part of the Tol-Pal system, which plays a role in outer membrane invagination during cell division and is important for maintaining outer membrane integrity.</text>
</comment>
<dbReference type="InterPro" id="IPR011659">
    <property type="entry name" value="WD40"/>
</dbReference>
<dbReference type="InterPro" id="IPR014167">
    <property type="entry name" value="Tol-Pal_TolB"/>
</dbReference>
<dbReference type="InterPro" id="IPR007195">
    <property type="entry name" value="TolB_N"/>
</dbReference>
<organism evidence="9 10">
    <name type="scientific">Pandoraea terrae</name>
    <dbReference type="NCBI Taxonomy" id="1537710"/>
    <lineage>
        <taxon>Bacteria</taxon>
        <taxon>Pseudomonadati</taxon>
        <taxon>Pseudomonadota</taxon>
        <taxon>Betaproteobacteria</taxon>
        <taxon>Burkholderiales</taxon>
        <taxon>Burkholderiaceae</taxon>
        <taxon>Pandoraea</taxon>
    </lineage>
</organism>
<evidence type="ECO:0000256" key="7">
    <source>
        <dbReference type="HAMAP-Rule" id="MF_00671"/>
    </source>
</evidence>
<keyword evidence="5 7" id="KW-0574">Periplasm</keyword>
<comment type="similarity">
    <text evidence="2 7">Belongs to the TolB family.</text>
</comment>
<feature type="chain" id="PRO_5023503310" description="Tol-Pal system protein TolB" evidence="7">
    <location>
        <begin position="28"/>
        <end position="431"/>
    </location>
</feature>
<reference evidence="9 10" key="1">
    <citation type="submission" date="2019-08" db="EMBL/GenBank/DDBJ databases">
        <authorList>
            <person name="Peeters C."/>
        </authorList>
    </citation>
    <scope>NUCLEOTIDE SEQUENCE [LARGE SCALE GENOMIC DNA]</scope>
    <source>
        <strain evidence="9 10">LMG 30175</strain>
    </source>
</reference>
<dbReference type="OrthoDB" id="9802240at2"/>
<dbReference type="NCBIfam" id="TIGR02800">
    <property type="entry name" value="propeller_TolB"/>
    <property type="match status" value="1"/>
</dbReference>
<dbReference type="EMBL" id="CABPRZ010000016">
    <property type="protein sequence ID" value="VVE31712.1"/>
    <property type="molecule type" value="Genomic_DNA"/>
</dbReference>
<accession>A0A5E4X652</accession>
<protein>
    <recommendedName>
        <fullName evidence="7">Tol-Pal system protein TolB</fullName>
    </recommendedName>
</protein>
<dbReference type="SUPFAM" id="SSF69304">
    <property type="entry name" value="Tricorn protease N-terminal domain"/>
    <property type="match status" value="1"/>
</dbReference>
<keyword evidence="4 7" id="KW-0732">Signal</keyword>
<sequence precursor="true">MRIYGKYAWRALVATWLTAATCTIAHAQLTVDITGVGSNRYPIAVANFKDAGSAPTSVADVVRSDLTNSGRFNQVDVGGATVGEVDSVDLGAWRAKGANAFVAGSVTKLANGTFDVRFRLYDAANQQNLGGLSITSSGDNLRLTGHKIADYIYQKLLGDRGVFATRLSYVVRNGSTYQLQISDSDGQDARIALNSREPIISPAWSPDGSKVAYVSFEKRKPIIYIHDLPTGKRAVLANEKGNNSAPSWSPDGHVVAVALSRDGNTQIYSVNAQGGNLKRLSRSNAIDTEPQYSPDGKWIYFTSDRGGGPQIYRMPAGGESEGSAQRVTFKGSYNVSPRISPDGKTLAYIARQGGAFKLTTQDLSTGDVTALTDTAHDESPSFAANGKYLLYATQANGRKVLAAVSVDGRTRQILSVRGGEVREPSWGPFMQ</sequence>
<dbReference type="Gene3D" id="2.120.10.30">
    <property type="entry name" value="TolB, C-terminal domain"/>
    <property type="match status" value="1"/>
</dbReference>
<keyword evidence="6 7" id="KW-0131">Cell cycle</keyword>
<gene>
    <name evidence="7" type="primary">tolB</name>
    <name evidence="9" type="ORF">PTE30175_03591</name>
</gene>
<dbReference type="HAMAP" id="MF_00671">
    <property type="entry name" value="TolB"/>
    <property type="match status" value="1"/>
</dbReference>
<dbReference type="GO" id="GO:0051301">
    <property type="term" value="P:cell division"/>
    <property type="evidence" value="ECO:0007669"/>
    <property type="project" value="UniProtKB-UniRule"/>
</dbReference>
<evidence type="ECO:0000256" key="6">
    <source>
        <dbReference type="ARBA" id="ARBA00023306"/>
    </source>
</evidence>
<dbReference type="SUPFAM" id="SSF52964">
    <property type="entry name" value="TolB, N-terminal domain"/>
    <property type="match status" value="1"/>
</dbReference>
<dbReference type="PANTHER" id="PTHR36842">
    <property type="entry name" value="PROTEIN TOLB HOMOLOG"/>
    <property type="match status" value="1"/>
</dbReference>
<keyword evidence="3 7" id="KW-0132">Cell division</keyword>
<dbReference type="Gene3D" id="3.40.50.10070">
    <property type="entry name" value="TolB, N-terminal domain"/>
    <property type="match status" value="1"/>
</dbReference>
<dbReference type="Pfam" id="PF07676">
    <property type="entry name" value="PD40"/>
    <property type="match status" value="5"/>
</dbReference>
<dbReference type="GO" id="GO:0017038">
    <property type="term" value="P:protein import"/>
    <property type="evidence" value="ECO:0007669"/>
    <property type="project" value="InterPro"/>
</dbReference>
<dbReference type="Pfam" id="PF04052">
    <property type="entry name" value="TolB_N"/>
    <property type="match status" value="1"/>
</dbReference>
<dbReference type="InterPro" id="IPR011042">
    <property type="entry name" value="6-blade_b-propeller_TolB-like"/>
</dbReference>
<evidence type="ECO:0000256" key="5">
    <source>
        <dbReference type="ARBA" id="ARBA00022764"/>
    </source>
</evidence>
<feature type="domain" description="TolB N-terminal" evidence="8">
    <location>
        <begin position="29"/>
        <end position="129"/>
    </location>
</feature>
<comment type="subunit">
    <text evidence="7">The Tol-Pal system is composed of five core proteins: the inner membrane proteins TolA, TolQ and TolR, the periplasmic protein TolB and the outer membrane protein Pal. They form a network linking the inner and outer membranes and the peptidoglycan layer.</text>
</comment>
<dbReference type="Proteomes" id="UP000414233">
    <property type="component" value="Unassembled WGS sequence"/>
</dbReference>
<evidence type="ECO:0000256" key="1">
    <source>
        <dbReference type="ARBA" id="ARBA00004418"/>
    </source>
</evidence>
<evidence type="ECO:0000313" key="10">
    <source>
        <dbReference type="Proteomes" id="UP000414233"/>
    </source>
</evidence>
<keyword evidence="10" id="KW-1185">Reference proteome</keyword>
<dbReference type="GO" id="GO:0042597">
    <property type="term" value="C:periplasmic space"/>
    <property type="evidence" value="ECO:0007669"/>
    <property type="project" value="UniProtKB-SubCell"/>
</dbReference>
<evidence type="ECO:0000256" key="4">
    <source>
        <dbReference type="ARBA" id="ARBA00022729"/>
    </source>
</evidence>
<evidence type="ECO:0000259" key="8">
    <source>
        <dbReference type="Pfam" id="PF04052"/>
    </source>
</evidence>
<comment type="subcellular location">
    <subcellularLocation>
        <location evidence="1 7">Periplasm</location>
    </subcellularLocation>
</comment>
<evidence type="ECO:0000313" key="9">
    <source>
        <dbReference type="EMBL" id="VVE31712.1"/>
    </source>
</evidence>
<proteinExistence type="inferred from homology"/>
<name>A0A5E4X652_9BURK</name>